<keyword evidence="10" id="KW-1185">Reference proteome</keyword>
<evidence type="ECO:0000256" key="2">
    <source>
        <dbReference type="ARBA" id="ARBA00009533"/>
    </source>
</evidence>
<feature type="region of interest" description="Disordered" evidence="9">
    <location>
        <begin position="1"/>
        <end position="28"/>
    </location>
</feature>
<dbReference type="InterPro" id="IPR015421">
    <property type="entry name" value="PyrdxlP-dep_Trfase_major"/>
</dbReference>
<dbReference type="InterPro" id="IPR015424">
    <property type="entry name" value="PyrdxlP-dep_Trfase"/>
</dbReference>
<evidence type="ECO:0000256" key="5">
    <source>
        <dbReference type="ARBA" id="ARBA00022898"/>
    </source>
</evidence>
<keyword evidence="6 8" id="KW-0456">Lyase</keyword>
<dbReference type="AlphaFoldDB" id="A0A6P4YGJ1"/>
<evidence type="ECO:0000256" key="1">
    <source>
        <dbReference type="ARBA" id="ARBA00001933"/>
    </source>
</evidence>
<sequence>MNQVISEDHRDHQADAAISISPSGTYSKDDERTQEICTGAAICSVFTKLIKGFLHRDNTISEEDDMPAGKDALKGRSESLEAPDNIIGEESRNSFDFETAYARDLLPARNAPATTTLFLTKVVEILCDYVRKTYDRSEKVVDFHHPQDLKKFLDLEIPDERPETLEKILESCRETLKYGVKTGHPRFFNQLSSGMDVISLAGEWLTATANTNMFTYEIAPVFIVMEEMILKKMREIIGFPAKSGDGIFSPGGAISNLYAVNCARYKFVPDVKKKGLREAPKLVMYISEHSHYSLKRAAAIVGIGTDNVYAVKCDERGKMIPSDLERKIQIAKSKGETPFFVSASGGSTVYGAFDPLHDLADICQRHKMWLHVDCAWGGGVLLSKKYRKRLDGIERADSVTWNPHKLMGVILQCSCLLLKESNLLQRCNSMCADYLFQQDKNYDVSYDTGDKTIQCGRHVDVFKLWLMWRAKATVGFEAQINKCFDLAHYMTDKLKAREGFEMVVDEPELTNVCFWYLPPSIRDLPDGPDKRDRLAQVAPVVKARMMDRGMTMIGYQPLGDNVNFFRMVISNPAATTADIDYMIEEIERLGQDL</sequence>
<evidence type="ECO:0000256" key="8">
    <source>
        <dbReference type="RuleBase" id="RU000382"/>
    </source>
</evidence>
<comment type="cofactor">
    <cofactor evidence="1 7 8">
        <name>pyridoxal 5'-phosphate</name>
        <dbReference type="ChEBI" id="CHEBI:597326"/>
    </cofactor>
</comment>
<dbReference type="PROSITE" id="PS00392">
    <property type="entry name" value="DDC_GAD_HDC_YDC"/>
    <property type="match status" value="1"/>
</dbReference>
<dbReference type="PANTHER" id="PTHR45677:SF10">
    <property type="entry name" value="GLUTAMATE DECARBOXYLASE"/>
    <property type="match status" value="1"/>
</dbReference>
<dbReference type="Gene3D" id="3.40.640.10">
    <property type="entry name" value="Type I PLP-dependent aspartate aminotransferase-like (Major domain)"/>
    <property type="match status" value="1"/>
</dbReference>
<dbReference type="RefSeq" id="XP_019623553.1">
    <property type="nucleotide sequence ID" value="XM_019767994.1"/>
</dbReference>
<evidence type="ECO:0000256" key="4">
    <source>
        <dbReference type="ARBA" id="ARBA00022793"/>
    </source>
</evidence>
<dbReference type="CDD" id="cd06450">
    <property type="entry name" value="DOPA_deC_like"/>
    <property type="match status" value="1"/>
</dbReference>
<dbReference type="Gene3D" id="3.90.1150.170">
    <property type="match status" value="1"/>
</dbReference>
<keyword evidence="4" id="KW-0210">Decarboxylase</keyword>
<evidence type="ECO:0000256" key="9">
    <source>
        <dbReference type="SAM" id="MobiDB-lite"/>
    </source>
</evidence>
<dbReference type="GO" id="GO:0009449">
    <property type="term" value="P:gamma-aminobutyric acid biosynthetic process"/>
    <property type="evidence" value="ECO:0007669"/>
    <property type="project" value="TreeGrafter"/>
</dbReference>
<evidence type="ECO:0000256" key="7">
    <source>
        <dbReference type="PIRSR" id="PIRSR602129-50"/>
    </source>
</evidence>
<dbReference type="GO" id="GO:0004351">
    <property type="term" value="F:glutamate decarboxylase activity"/>
    <property type="evidence" value="ECO:0007669"/>
    <property type="project" value="TreeGrafter"/>
</dbReference>
<dbReference type="GO" id="GO:0005737">
    <property type="term" value="C:cytoplasm"/>
    <property type="evidence" value="ECO:0007669"/>
    <property type="project" value="TreeGrafter"/>
</dbReference>
<dbReference type="InterPro" id="IPR002129">
    <property type="entry name" value="PyrdxlP-dep_de-COase"/>
</dbReference>
<accession>A0A6P4YGJ1</accession>
<feature type="compositionally biased region" description="Basic and acidic residues" evidence="9">
    <location>
        <begin position="1"/>
        <end position="14"/>
    </location>
</feature>
<gene>
    <name evidence="11" type="primary">LOC109469480</name>
</gene>
<evidence type="ECO:0000313" key="10">
    <source>
        <dbReference type="Proteomes" id="UP000515135"/>
    </source>
</evidence>
<dbReference type="OrthoDB" id="392571at2759"/>
<dbReference type="GeneID" id="109469480"/>
<feature type="modified residue" description="N6-(pyridoxal phosphate)lysine" evidence="7">
    <location>
        <position position="405"/>
    </location>
</feature>
<dbReference type="SUPFAM" id="SSF53383">
    <property type="entry name" value="PLP-dependent transferases"/>
    <property type="match status" value="1"/>
</dbReference>
<evidence type="ECO:0000256" key="3">
    <source>
        <dbReference type="ARBA" id="ARBA00011738"/>
    </source>
</evidence>
<dbReference type="InterPro" id="IPR021115">
    <property type="entry name" value="Pyridoxal-P_BS"/>
</dbReference>
<dbReference type="Proteomes" id="UP000515135">
    <property type="component" value="Unplaced"/>
</dbReference>
<dbReference type="FunFam" id="3.40.640.10:FF:000016">
    <property type="entry name" value="Glutamate decarboxylase like 1"/>
    <property type="match status" value="1"/>
</dbReference>
<proteinExistence type="inferred from homology"/>
<organism evidence="10 11">
    <name type="scientific">Branchiostoma belcheri</name>
    <name type="common">Amphioxus</name>
    <dbReference type="NCBI Taxonomy" id="7741"/>
    <lineage>
        <taxon>Eukaryota</taxon>
        <taxon>Metazoa</taxon>
        <taxon>Chordata</taxon>
        <taxon>Cephalochordata</taxon>
        <taxon>Leptocardii</taxon>
        <taxon>Amphioxiformes</taxon>
        <taxon>Branchiostomatidae</taxon>
        <taxon>Branchiostoma</taxon>
    </lineage>
</organism>
<comment type="subunit">
    <text evidence="3">Homodimer.</text>
</comment>
<dbReference type="GO" id="GO:0030170">
    <property type="term" value="F:pyridoxal phosphate binding"/>
    <property type="evidence" value="ECO:0007669"/>
    <property type="project" value="InterPro"/>
</dbReference>
<dbReference type="Pfam" id="PF00282">
    <property type="entry name" value="Pyridoxal_deC"/>
    <property type="match status" value="1"/>
</dbReference>
<dbReference type="KEGG" id="bbel:109469480"/>
<keyword evidence="5 7" id="KW-0663">Pyridoxal phosphate</keyword>
<evidence type="ECO:0000313" key="11">
    <source>
        <dbReference type="RefSeq" id="XP_019623553.1"/>
    </source>
</evidence>
<protein>
    <submittedName>
        <fullName evidence="11">Glutamate decarboxylase 1-like isoform X1</fullName>
    </submittedName>
</protein>
<comment type="similarity">
    <text evidence="2 8">Belongs to the group II decarboxylase family.</text>
</comment>
<dbReference type="PANTHER" id="PTHR45677">
    <property type="entry name" value="GLUTAMATE DECARBOXYLASE-RELATED"/>
    <property type="match status" value="1"/>
</dbReference>
<reference evidence="11" key="1">
    <citation type="submission" date="2025-08" db="UniProtKB">
        <authorList>
            <consortium name="RefSeq"/>
        </authorList>
    </citation>
    <scope>IDENTIFICATION</scope>
    <source>
        <tissue evidence="11">Gonad</tissue>
    </source>
</reference>
<name>A0A6P4YGJ1_BRABE</name>
<evidence type="ECO:0000256" key="6">
    <source>
        <dbReference type="ARBA" id="ARBA00023239"/>
    </source>
</evidence>